<dbReference type="AlphaFoldDB" id="A0A2H0KQM7"/>
<evidence type="ECO:0000313" key="2">
    <source>
        <dbReference type="Proteomes" id="UP000231550"/>
    </source>
</evidence>
<dbReference type="EMBL" id="PCVN01000050">
    <property type="protein sequence ID" value="PIQ74468.1"/>
    <property type="molecule type" value="Genomic_DNA"/>
</dbReference>
<accession>A0A2H0KQM7</accession>
<reference evidence="1 2" key="1">
    <citation type="submission" date="2017-09" db="EMBL/GenBank/DDBJ databases">
        <title>Depth-based differentiation of microbial function through sediment-hosted aquifers and enrichment of novel symbionts in the deep terrestrial subsurface.</title>
        <authorList>
            <person name="Probst A.J."/>
            <person name="Ladd B."/>
            <person name="Jarett J.K."/>
            <person name="Geller-Mcgrath D.E."/>
            <person name="Sieber C.M."/>
            <person name="Emerson J.B."/>
            <person name="Anantharaman K."/>
            <person name="Thomas B.C."/>
            <person name="Malmstrom R."/>
            <person name="Stieglmeier M."/>
            <person name="Klingl A."/>
            <person name="Woyke T."/>
            <person name="Ryan C.M."/>
            <person name="Banfield J.F."/>
        </authorList>
    </citation>
    <scope>NUCLEOTIDE SEQUENCE [LARGE SCALE GENOMIC DNA]</scope>
    <source>
        <strain evidence="1">CG11_big_fil_rev_8_21_14_0_20_44_10</strain>
    </source>
</reference>
<comment type="caution">
    <text evidence="1">The sequence shown here is derived from an EMBL/GenBank/DDBJ whole genome shotgun (WGS) entry which is preliminary data.</text>
</comment>
<protein>
    <submittedName>
        <fullName evidence="1">GxxExxY protein</fullName>
    </submittedName>
</protein>
<dbReference type="Proteomes" id="UP000231550">
    <property type="component" value="Unassembled WGS sequence"/>
</dbReference>
<evidence type="ECO:0000313" key="1">
    <source>
        <dbReference type="EMBL" id="PIQ74468.1"/>
    </source>
</evidence>
<gene>
    <name evidence="1" type="ORF">COV85_01950</name>
</gene>
<sequence>MELLYEEITYEIRGACFWVYKEFGGSFKESIVDKALTKELRMRGLTVDDQKRINIYYQGEKVGTYVPDKIVNDKIILEIKCKLSLTKQDEEQFWRYLKGAQYKLGLLVNFSPTKLEIKRIIYDEARSKESNKKRSATDLR</sequence>
<dbReference type="InterPro" id="IPR026350">
    <property type="entry name" value="GxxExxY"/>
</dbReference>
<organism evidence="1 2">
    <name type="scientific">Candidatus Portnoybacteria bacterium CG11_big_fil_rev_8_21_14_0_20_44_10</name>
    <dbReference type="NCBI Taxonomy" id="1974818"/>
    <lineage>
        <taxon>Bacteria</taxon>
        <taxon>Candidatus Portnoyibacteriota</taxon>
    </lineage>
</organism>
<dbReference type="Pfam" id="PF13366">
    <property type="entry name" value="PDDEXK_3"/>
    <property type="match status" value="1"/>
</dbReference>
<proteinExistence type="predicted"/>
<name>A0A2H0KQM7_9BACT</name>
<dbReference type="NCBIfam" id="TIGR04256">
    <property type="entry name" value="GxxExxY"/>
    <property type="match status" value="1"/>
</dbReference>